<dbReference type="EMBL" id="UZAI01016997">
    <property type="protein sequence ID" value="VDP19140.1"/>
    <property type="molecule type" value="Genomic_DNA"/>
</dbReference>
<dbReference type="AlphaFoldDB" id="A0A3P8BN98"/>
<keyword evidence="3" id="KW-1185">Reference proteome</keyword>
<name>A0A3P8BN98_9TREM</name>
<organism evidence="2 3">
    <name type="scientific">Schistosoma margrebowiei</name>
    <dbReference type="NCBI Taxonomy" id="48269"/>
    <lineage>
        <taxon>Eukaryota</taxon>
        <taxon>Metazoa</taxon>
        <taxon>Spiralia</taxon>
        <taxon>Lophotrochozoa</taxon>
        <taxon>Platyhelminthes</taxon>
        <taxon>Trematoda</taxon>
        <taxon>Digenea</taxon>
        <taxon>Strigeidida</taxon>
        <taxon>Schistosomatoidea</taxon>
        <taxon>Schistosomatidae</taxon>
        <taxon>Schistosoma</taxon>
    </lineage>
</organism>
<proteinExistence type="predicted"/>
<evidence type="ECO:0000256" key="1">
    <source>
        <dbReference type="SAM" id="MobiDB-lite"/>
    </source>
</evidence>
<gene>
    <name evidence="2" type="ORF">SMRZ_LOCUS15781</name>
</gene>
<evidence type="ECO:0000313" key="2">
    <source>
        <dbReference type="EMBL" id="VDP19140.1"/>
    </source>
</evidence>
<evidence type="ECO:0000313" key="3">
    <source>
        <dbReference type="Proteomes" id="UP000277204"/>
    </source>
</evidence>
<sequence>MKILTPIKLENGQINVHCQGYPAHSKDRLQWVYIPLNTDNNPDKVITIVHSNPKDEENEHETDGNTKSLEGKVRTVMFLYCVITYQSVISLKSIDSLFKRLDCIVLKILTLMLVDSSFEFQMFLSCKYAALALPIRAFTSTSDPPCSSMMLPRYEIDEIVSLAFQLTDSIPATWPGSTGPQQLVQSELIEQEHQPKQMYTAERLSLTFDSKYAEKVAGGILSCRYIRPKGILPMDSDEAAESLTKVIIPETNDDDDEIIEKSEIPMKELLDAKQGDDNDNLSILKSSLDEEPDDLQSDDNRNNTEKKSISMLLYMNIVALLIIFMRN</sequence>
<protein>
    <submittedName>
        <fullName evidence="2">Uncharacterized protein</fullName>
    </submittedName>
</protein>
<feature type="region of interest" description="Disordered" evidence="1">
    <location>
        <begin position="269"/>
        <end position="302"/>
    </location>
</feature>
<dbReference type="Proteomes" id="UP000277204">
    <property type="component" value="Unassembled WGS sequence"/>
</dbReference>
<accession>A0A3P8BN98</accession>
<reference evidence="2 3" key="1">
    <citation type="submission" date="2018-11" db="EMBL/GenBank/DDBJ databases">
        <authorList>
            <consortium name="Pathogen Informatics"/>
        </authorList>
    </citation>
    <scope>NUCLEOTIDE SEQUENCE [LARGE SCALE GENOMIC DNA]</scope>
    <source>
        <strain evidence="2 3">Zambia</strain>
    </source>
</reference>